<dbReference type="AlphaFoldDB" id="A0A4R8QJL7"/>
<dbReference type="SUPFAM" id="SSF51735">
    <property type="entry name" value="NAD(P)-binding Rossmann-fold domains"/>
    <property type="match status" value="1"/>
</dbReference>
<evidence type="ECO:0000313" key="1">
    <source>
        <dbReference type="EMBL" id="TDZ37276.1"/>
    </source>
</evidence>
<proteinExistence type="predicted"/>
<name>A0A4R8QJL7_COLTR</name>
<keyword evidence="2" id="KW-1185">Reference proteome</keyword>
<evidence type="ECO:0000313" key="2">
    <source>
        <dbReference type="Proteomes" id="UP000295703"/>
    </source>
</evidence>
<comment type="caution">
    <text evidence="1">The sequence shown here is derived from an EMBL/GenBank/DDBJ whole genome shotgun (WGS) entry which is preliminary data.</text>
</comment>
<dbReference type="Proteomes" id="UP000295703">
    <property type="component" value="Unassembled WGS sequence"/>
</dbReference>
<gene>
    <name evidence="1" type="ORF">CTRI78_v011138</name>
</gene>
<organism evidence="1 2">
    <name type="scientific">Colletotrichum trifolii</name>
    <dbReference type="NCBI Taxonomy" id="5466"/>
    <lineage>
        <taxon>Eukaryota</taxon>
        <taxon>Fungi</taxon>
        <taxon>Dikarya</taxon>
        <taxon>Ascomycota</taxon>
        <taxon>Pezizomycotina</taxon>
        <taxon>Sordariomycetes</taxon>
        <taxon>Hypocreomycetidae</taxon>
        <taxon>Glomerellales</taxon>
        <taxon>Glomerellaceae</taxon>
        <taxon>Colletotrichum</taxon>
        <taxon>Colletotrichum orbiculare species complex</taxon>
    </lineage>
</organism>
<dbReference type="InterPro" id="IPR036291">
    <property type="entry name" value="NAD(P)-bd_dom_sf"/>
</dbReference>
<dbReference type="EMBL" id="RYZW01000229">
    <property type="protein sequence ID" value="TDZ37276.1"/>
    <property type="molecule type" value="Genomic_DNA"/>
</dbReference>
<accession>A0A4R8QJL7</accession>
<reference evidence="1 2" key="1">
    <citation type="submission" date="2018-12" db="EMBL/GenBank/DDBJ databases">
        <title>Genome sequence and assembly of Colletotrichum trifolii.</title>
        <authorList>
            <person name="Gan P."/>
            <person name="Shirasu K."/>
        </authorList>
    </citation>
    <scope>NUCLEOTIDE SEQUENCE [LARGE SCALE GENOMIC DNA]</scope>
    <source>
        <strain evidence="1 2">543-2</strain>
    </source>
</reference>
<sequence length="98" mass="10528">MISIKSYALYGASGGWGIAATHHAPKSGITCVVLFRNLKKMPNVFPDGGHANLVTRYGKFHDYADMAACLAKPTMSSKFVDAVSSGIGRFESGLGYRR</sequence>
<dbReference type="STRING" id="5466.A0A4R8QJL7"/>
<protein>
    <submittedName>
        <fullName evidence="1">Uncharacterized protein</fullName>
    </submittedName>
</protein>